<name>D4YLK7_9MICO</name>
<dbReference type="STRING" id="585530.HMPREF0183_0817"/>
<proteinExistence type="predicted"/>
<evidence type="ECO:0000313" key="2">
    <source>
        <dbReference type="Proteomes" id="UP000005714"/>
    </source>
</evidence>
<dbReference type="AlphaFoldDB" id="D4YLK7"/>
<reference evidence="1 2" key="1">
    <citation type="submission" date="2010-04" db="EMBL/GenBank/DDBJ databases">
        <authorList>
            <person name="Qin X."/>
            <person name="Bachman B."/>
            <person name="Battles P."/>
            <person name="Bell A."/>
            <person name="Bess C."/>
            <person name="Bickham C."/>
            <person name="Chaboub L."/>
            <person name="Chen D."/>
            <person name="Coyle M."/>
            <person name="Deiros D.R."/>
            <person name="Dinh H."/>
            <person name="Forbes L."/>
            <person name="Fowler G."/>
            <person name="Francisco L."/>
            <person name="Fu Q."/>
            <person name="Gubbala S."/>
            <person name="Hale W."/>
            <person name="Han Y."/>
            <person name="Hemphill L."/>
            <person name="Highlander S.K."/>
            <person name="Hirani K."/>
            <person name="Hogues M."/>
            <person name="Jackson L."/>
            <person name="Jakkamsetti A."/>
            <person name="Javaid M."/>
            <person name="Jiang H."/>
            <person name="Korchina V."/>
            <person name="Kovar C."/>
            <person name="Lara F."/>
            <person name="Lee S."/>
            <person name="Mata R."/>
            <person name="Mathew T."/>
            <person name="Moen C."/>
            <person name="Morales K."/>
            <person name="Munidasa M."/>
            <person name="Nazareth L."/>
            <person name="Ngo R."/>
            <person name="Nguyen L."/>
            <person name="Okwuonu G."/>
            <person name="Ongeri F."/>
            <person name="Patil S."/>
            <person name="Petrosino J."/>
            <person name="Pham C."/>
            <person name="Pham P."/>
            <person name="Pu L.-L."/>
            <person name="Puazo M."/>
            <person name="Raj R."/>
            <person name="Reid J."/>
            <person name="Rouhana J."/>
            <person name="Saada N."/>
            <person name="Shang Y."/>
            <person name="Simmons D."/>
            <person name="Thornton R."/>
            <person name="Warren J."/>
            <person name="Weissenberger G."/>
            <person name="Zhang J."/>
            <person name="Zhang L."/>
            <person name="Zhou C."/>
            <person name="Zhu D."/>
            <person name="Muzny D."/>
            <person name="Worley K."/>
            <person name="Gibbs R."/>
        </authorList>
    </citation>
    <scope>NUCLEOTIDE SEQUENCE [LARGE SCALE GENOMIC DNA]</scope>
    <source>
        <strain evidence="1 2">ATCC 49030</strain>
    </source>
</reference>
<organism evidence="1 2">
    <name type="scientific">Brevibacterium mcbrellneri ATCC 49030</name>
    <dbReference type="NCBI Taxonomy" id="585530"/>
    <lineage>
        <taxon>Bacteria</taxon>
        <taxon>Bacillati</taxon>
        <taxon>Actinomycetota</taxon>
        <taxon>Actinomycetes</taxon>
        <taxon>Micrococcales</taxon>
        <taxon>Brevibacteriaceae</taxon>
        <taxon>Brevibacterium</taxon>
    </lineage>
</organism>
<evidence type="ECO:0000313" key="1">
    <source>
        <dbReference type="EMBL" id="EFG47924.1"/>
    </source>
</evidence>
<accession>D4YLK7</accession>
<comment type="caution">
    <text evidence="1">The sequence shown here is derived from an EMBL/GenBank/DDBJ whole genome shotgun (WGS) entry which is preliminary data.</text>
</comment>
<dbReference type="Proteomes" id="UP000005714">
    <property type="component" value="Unassembled WGS sequence"/>
</dbReference>
<protein>
    <submittedName>
        <fullName evidence="1">Uncharacterized protein</fullName>
    </submittedName>
</protein>
<sequence>MNGVASFFTLPFLHDEASAARAYAVSMCFFVADIVERLRFEITQA</sequence>
<gene>
    <name evidence="1" type="ORF">HMPREF0183_0817</name>
</gene>
<dbReference type="EMBL" id="ADNU01000022">
    <property type="protein sequence ID" value="EFG47924.1"/>
    <property type="molecule type" value="Genomic_DNA"/>
</dbReference>
<keyword evidence="2" id="KW-1185">Reference proteome</keyword>